<reference evidence="15" key="1">
    <citation type="journal article" date="2019" name="Int. J. Syst. Evol. Microbiol.">
        <title>The Global Catalogue of Microorganisms (GCM) 10K type strain sequencing project: providing services to taxonomists for standard genome sequencing and annotation.</title>
        <authorList>
            <consortium name="The Broad Institute Genomics Platform"/>
            <consortium name="The Broad Institute Genome Sequencing Center for Infectious Disease"/>
            <person name="Wu L."/>
            <person name="Ma J."/>
        </authorList>
    </citation>
    <scope>NUCLEOTIDE SEQUENCE [LARGE SCALE GENOMIC DNA]</scope>
    <source>
        <strain evidence="15">CGMCC 1.10759</strain>
    </source>
</reference>
<dbReference type="InterPro" id="IPR039426">
    <property type="entry name" value="TonB-dep_rcpt-like"/>
</dbReference>
<feature type="signal peptide" evidence="12">
    <location>
        <begin position="1"/>
        <end position="26"/>
    </location>
</feature>
<keyword evidence="4" id="KW-0406">Ion transport</keyword>
<keyword evidence="12" id="KW-0732">Signal</keyword>
<evidence type="ECO:0000256" key="2">
    <source>
        <dbReference type="ARBA" id="ARBA00022448"/>
    </source>
</evidence>
<evidence type="ECO:0000256" key="9">
    <source>
        <dbReference type="ARBA" id="ARBA00023237"/>
    </source>
</evidence>
<dbReference type="InterPro" id="IPR012910">
    <property type="entry name" value="Plug_dom"/>
</dbReference>
<dbReference type="Pfam" id="PF00593">
    <property type="entry name" value="TonB_dep_Rec_b-barrel"/>
    <property type="match status" value="1"/>
</dbReference>
<evidence type="ECO:0000256" key="3">
    <source>
        <dbReference type="ARBA" id="ARBA00022452"/>
    </source>
</evidence>
<proteinExistence type="inferred from homology"/>
<keyword evidence="8 10" id="KW-0472">Membrane</keyword>
<comment type="similarity">
    <text evidence="10 11">Belongs to the TonB-dependent receptor family.</text>
</comment>
<evidence type="ECO:0000256" key="8">
    <source>
        <dbReference type="ARBA" id="ARBA00023136"/>
    </source>
</evidence>
<evidence type="ECO:0000256" key="10">
    <source>
        <dbReference type="PROSITE-ProRule" id="PRU01360"/>
    </source>
</evidence>
<dbReference type="PANTHER" id="PTHR47234">
    <property type="match status" value="1"/>
</dbReference>
<evidence type="ECO:0000313" key="15">
    <source>
        <dbReference type="Proteomes" id="UP001595904"/>
    </source>
</evidence>
<sequence>MLKTYRRNTLIAVAITAALTHFNVSAAIADQVTSSAPRAINVSAGNLQDALESLGKQCNVDVVYPSRELQGLHTSGVSGVMQPRAAFEKLIEGTRLVIKEQGDALLITAPARATSRVSDSTVFPAQPIRLAQAGMMNAAFQQTSSETVAPSDAQSASSAPITPDNLTEVVVTGSRLVRKDIEAVSPVAMLGEVEIAQRGYIRTEEILMHMPQLRTEQDTSGRTFVDLRALGSQRTLVLVNGRRLQAGGYGNSAPDPSLVPPGLIKNVEILTGGASSVYGADAVAGVVNFVMDTEFEGLKISTGASAFQHDNDNKMVSRAMDARGEEWYAKGNSFDGEQYKLDIAAGGKFNEGRGHISAYIGIDKSSLLRMSARDYTSCALGADATCSGSFEAGRPNYYFPGLDAEVTLADDGTLAPYEDNLANWGNNLSMRHPAKRLRAGTFVNYEINEHAKAYFEANFMRAENRNYYDETATFGMPATIRCDSPILSPAQAAQICGPSGLNLAPTGSFTVNLYKRNVEGDARYWDKVYNSFRAVTGVKGDITSNWRYDVSFLYGNTSSSEQGTNVFVRSRVLNAVNLTRNGAGNIVCVSGGQCVPYMVFTPGGITQEALNYLTSDHYIDGDASTYVTNAYVAGDLPLTIPSAANPIALVLGTEYRKETFGTFFDDSQKQGDILGRTRQQDTTGSYDVTEFFVEAAVPLIENLPWVQNLSAELGYRYSDYNLSGTQNTWKAGLNYRPIQELKLRGGFNRAVRAPNVVELFRPQSNGLWNGSDPCAGANPVYSAEQCARTGVDASRYGQVTANPVGQFNQLTGGNPDLEPEQADTITLGMVISPLDRMNIAIDYWDIKIDDVIGTVGASTALNQCALTGEASLCSLIHRAADGNLWLDLLSGSGGYIAATNANLGAWHYRGVDLSLDYAMPVGAGDVRFSLNGSRFLKKFQENVKGVPGSRFSCEGLYSSSCDFPTPKWRHTFGATYASDSFWSATLNWRYYGAVDNPAVTSGIDSGINAQNFFDLSGTFSVADNISIVTGVNNILDKEPPLVSLNISTNYYNTVDGYYDMLGRFLHLSATVKF</sequence>
<dbReference type="InterPro" id="IPR011662">
    <property type="entry name" value="Secretin/TonB_short_N"/>
</dbReference>
<dbReference type="Gene3D" id="2.170.130.10">
    <property type="entry name" value="TonB-dependent receptor, plug domain"/>
    <property type="match status" value="1"/>
</dbReference>
<dbReference type="RefSeq" id="WP_380595559.1">
    <property type="nucleotide sequence ID" value="NZ_JBHSDU010000002.1"/>
</dbReference>
<dbReference type="InterPro" id="IPR037066">
    <property type="entry name" value="Plug_dom_sf"/>
</dbReference>
<keyword evidence="5 10" id="KW-0812">Transmembrane</keyword>
<keyword evidence="3 10" id="KW-1134">Transmembrane beta strand</keyword>
<dbReference type="PANTHER" id="PTHR47234:SF2">
    <property type="entry name" value="TONB-DEPENDENT RECEPTOR"/>
    <property type="match status" value="1"/>
</dbReference>
<evidence type="ECO:0000256" key="1">
    <source>
        <dbReference type="ARBA" id="ARBA00004571"/>
    </source>
</evidence>
<feature type="chain" id="PRO_5047500098" evidence="12">
    <location>
        <begin position="27"/>
        <end position="1073"/>
    </location>
</feature>
<name>A0ABV8SPI0_9GAMM</name>
<gene>
    <name evidence="14" type="ORF">ACFPN2_05180</name>
</gene>
<keyword evidence="6" id="KW-0408">Iron</keyword>
<dbReference type="Gene3D" id="2.40.170.20">
    <property type="entry name" value="TonB-dependent receptor, beta-barrel domain"/>
    <property type="match status" value="1"/>
</dbReference>
<evidence type="ECO:0000313" key="14">
    <source>
        <dbReference type="EMBL" id="MFC4308468.1"/>
    </source>
</evidence>
<organism evidence="14 15">
    <name type="scientific">Steroidobacter flavus</name>
    <dbReference type="NCBI Taxonomy" id="1842136"/>
    <lineage>
        <taxon>Bacteria</taxon>
        <taxon>Pseudomonadati</taxon>
        <taxon>Pseudomonadota</taxon>
        <taxon>Gammaproteobacteria</taxon>
        <taxon>Steroidobacterales</taxon>
        <taxon>Steroidobacteraceae</taxon>
        <taxon>Steroidobacter</taxon>
    </lineage>
</organism>
<comment type="subcellular location">
    <subcellularLocation>
        <location evidence="1 10">Cell outer membrane</location>
        <topology evidence="1 10">Multi-pass membrane protein</topology>
    </subcellularLocation>
</comment>
<keyword evidence="9 10" id="KW-0998">Cell outer membrane</keyword>
<keyword evidence="7 11" id="KW-0798">TonB box</keyword>
<keyword evidence="14" id="KW-0675">Receptor</keyword>
<dbReference type="InterPro" id="IPR000531">
    <property type="entry name" value="Beta-barrel_TonB"/>
</dbReference>
<comment type="caution">
    <text evidence="14">The sequence shown here is derived from an EMBL/GenBank/DDBJ whole genome shotgun (WGS) entry which is preliminary data.</text>
</comment>
<keyword evidence="2 10" id="KW-0813">Transport</keyword>
<protein>
    <submittedName>
        <fullName evidence="14">TonB-dependent receptor domain-containing protein</fullName>
    </submittedName>
</protein>
<evidence type="ECO:0000256" key="7">
    <source>
        <dbReference type="ARBA" id="ARBA00023077"/>
    </source>
</evidence>
<evidence type="ECO:0000256" key="4">
    <source>
        <dbReference type="ARBA" id="ARBA00022496"/>
    </source>
</evidence>
<dbReference type="EMBL" id="JBHSDU010000002">
    <property type="protein sequence ID" value="MFC4308468.1"/>
    <property type="molecule type" value="Genomic_DNA"/>
</dbReference>
<dbReference type="Gene3D" id="3.55.50.30">
    <property type="match status" value="1"/>
</dbReference>
<dbReference type="PROSITE" id="PS52016">
    <property type="entry name" value="TONB_DEPENDENT_REC_3"/>
    <property type="match status" value="1"/>
</dbReference>
<dbReference type="InterPro" id="IPR036942">
    <property type="entry name" value="Beta-barrel_TonB_sf"/>
</dbReference>
<feature type="domain" description="Secretin/TonB short N-terminal" evidence="13">
    <location>
        <begin position="60"/>
        <end position="110"/>
    </location>
</feature>
<dbReference type="Pfam" id="PF07715">
    <property type="entry name" value="Plug"/>
    <property type="match status" value="1"/>
</dbReference>
<evidence type="ECO:0000256" key="12">
    <source>
        <dbReference type="SAM" id="SignalP"/>
    </source>
</evidence>
<keyword evidence="15" id="KW-1185">Reference proteome</keyword>
<evidence type="ECO:0000259" key="13">
    <source>
        <dbReference type="SMART" id="SM00965"/>
    </source>
</evidence>
<evidence type="ECO:0000256" key="11">
    <source>
        <dbReference type="RuleBase" id="RU003357"/>
    </source>
</evidence>
<dbReference type="Proteomes" id="UP001595904">
    <property type="component" value="Unassembled WGS sequence"/>
</dbReference>
<evidence type="ECO:0000256" key="5">
    <source>
        <dbReference type="ARBA" id="ARBA00022692"/>
    </source>
</evidence>
<dbReference type="SUPFAM" id="SSF56935">
    <property type="entry name" value="Porins"/>
    <property type="match status" value="1"/>
</dbReference>
<evidence type="ECO:0000256" key="6">
    <source>
        <dbReference type="ARBA" id="ARBA00023004"/>
    </source>
</evidence>
<accession>A0ABV8SPI0</accession>
<keyword evidence="4" id="KW-0410">Iron transport</keyword>
<dbReference type="SMART" id="SM00965">
    <property type="entry name" value="STN"/>
    <property type="match status" value="1"/>
</dbReference>